<dbReference type="PANTHER" id="PTHR35318:SF2">
    <property type="entry name" value="OS08G0138900 PROTEIN"/>
    <property type="match status" value="1"/>
</dbReference>
<feature type="compositionally biased region" description="Basic residues" evidence="1">
    <location>
        <begin position="87"/>
        <end position="97"/>
    </location>
</feature>
<dbReference type="EMBL" id="JBJUIK010000015">
    <property type="protein sequence ID" value="KAL3503363.1"/>
    <property type="molecule type" value="Genomic_DNA"/>
</dbReference>
<sequence>MRFLLELMACYGSCSSTSSMVKEEARLLVSSVPRPPPPSSSSETCRVFSGRKRGRGVMGSSSSSGVAWRPSLSSISEDNVVVQHHERNLKHEHHHHHQAEVAVVRSPSSSSERNLKRKISSTPRPRPREDVRRQEVHAVMPTFSPAPFMF</sequence>
<dbReference type="AlphaFoldDB" id="A0ABD2Y8K9"/>
<evidence type="ECO:0000313" key="3">
    <source>
        <dbReference type="Proteomes" id="UP001630127"/>
    </source>
</evidence>
<evidence type="ECO:0000313" key="2">
    <source>
        <dbReference type="EMBL" id="KAL3503363.1"/>
    </source>
</evidence>
<keyword evidence="3" id="KW-1185">Reference proteome</keyword>
<protein>
    <submittedName>
        <fullName evidence="2">Uncharacterized protein</fullName>
    </submittedName>
</protein>
<dbReference type="Proteomes" id="UP001630127">
    <property type="component" value="Unassembled WGS sequence"/>
</dbReference>
<comment type="caution">
    <text evidence="2">The sequence shown here is derived from an EMBL/GenBank/DDBJ whole genome shotgun (WGS) entry which is preliminary data.</text>
</comment>
<name>A0ABD2Y8K9_9GENT</name>
<gene>
    <name evidence="2" type="ORF">ACH5RR_037812</name>
</gene>
<accession>A0ABD2Y8K9</accession>
<reference evidence="2 3" key="1">
    <citation type="submission" date="2024-11" db="EMBL/GenBank/DDBJ databases">
        <title>A near-complete genome assembly of Cinchona calisaya.</title>
        <authorList>
            <person name="Lian D.C."/>
            <person name="Zhao X.W."/>
            <person name="Wei L."/>
        </authorList>
    </citation>
    <scope>NUCLEOTIDE SEQUENCE [LARGE SCALE GENOMIC DNA]</scope>
    <source>
        <tissue evidence="2">Nenye</tissue>
    </source>
</reference>
<feature type="region of interest" description="Disordered" evidence="1">
    <location>
        <begin position="86"/>
        <end position="133"/>
    </location>
</feature>
<organism evidence="2 3">
    <name type="scientific">Cinchona calisaya</name>
    <dbReference type="NCBI Taxonomy" id="153742"/>
    <lineage>
        <taxon>Eukaryota</taxon>
        <taxon>Viridiplantae</taxon>
        <taxon>Streptophyta</taxon>
        <taxon>Embryophyta</taxon>
        <taxon>Tracheophyta</taxon>
        <taxon>Spermatophyta</taxon>
        <taxon>Magnoliopsida</taxon>
        <taxon>eudicotyledons</taxon>
        <taxon>Gunneridae</taxon>
        <taxon>Pentapetalae</taxon>
        <taxon>asterids</taxon>
        <taxon>lamiids</taxon>
        <taxon>Gentianales</taxon>
        <taxon>Rubiaceae</taxon>
        <taxon>Cinchonoideae</taxon>
        <taxon>Cinchoneae</taxon>
        <taxon>Cinchona</taxon>
    </lineage>
</organism>
<proteinExistence type="predicted"/>
<dbReference type="PANTHER" id="PTHR35318">
    <property type="entry name" value="BNAA10G08410D PROTEIN"/>
    <property type="match status" value="1"/>
</dbReference>
<evidence type="ECO:0000256" key="1">
    <source>
        <dbReference type="SAM" id="MobiDB-lite"/>
    </source>
</evidence>
<feature type="region of interest" description="Disordered" evidence="1">
    <location>
        <begin position="31"/>
        <end position="69"/>
    </location>
</feature>